<proteinExistence type="predicted"/>
<protein>
    <submittedName>
        <fullName evidence="2">Uncharacterized protein</fullName>
    </submittedName>
</protein>
<comment type="caution">
    <text evidence="2">The sequence shown here is derived from an EMBL/GenBank/DDBJ whole genome shotgun (WGS) entry which is preliminary data.</text>
</comment>
<dbReference type="Proteomes" id="UP000735302">
    <property type="component" value="Unassembled WGS sequence"/>
</dbReference>
<accession>A0AAV4DMK9</accession>
<feature type="region of interest" description="Disordered" evidence="1">
    <location>
        <begin position="26"/>
        <end position="48"/>
    </location>
</feature>
<organism evidence="2 3">
    <name type="scientific">Plakobranchus ocellatus</name>
    <dbReference type="NCBI Taxonomy" id="259542"/>
    <lineage>
        <taxon>Eukaryota</taxon>
        <taxon>Metazoa</taxon>
        <taxon>Spiralia</taxon>
        <taxon>Lophotrochozoa</taxon>
        <taxon>Mollusca</taxon>
        <taxon>Gastropoda</taxon>
        <taxon>Heterobranchia</taxon>
        <taxon>Euthyneura</taxon>
        <taxon>Panpulmonata</taxon>
        <taxon>Sacoglossa</taxon>
        <taxon>Placobranchoidea</taxon>
        <taxon>Plakobranchidae</taxon>
        <taxon>Plakobranchus</taxon>
    </lineage>
</organism>
<dbReference type="AlphaFoldDB" id="A0AAV4DMK9"/>
<feature type="region of interest" description="Disordered" evidence="1">
    <location>
        <begin position="86"/>
        <end position="141"/>
    </location>
</feature>
<gene>
    <name evidence="2" type="ORF">PoB_007169600</name>
</gene>
<dbReference type="EMBL" id="BLXT01008021">
    <property type="protein sequence ID" value="GFO45191.1"/>
    <property type="molecule type" value="Genomic_DNA"/>
</dbReference>
<evidence type="ECO:0000313" key="2">
    <source>
        <dbReference type="EMBL" id="GFO45191.1"/>
    </source>
</evidence>
<feature type="compositionally biased region" description="Pro residues" evidence="1">
    <location>
        <begin position="106"/>
        <end position="116"/>
    </location>
</feature>
<sequence>MLLAARLTRSSWRSKPFFVTNLRSAPSALPKGKKTQKDSLAFRPQGAAETEVPAKYRAKKLKRQEAPRETFNRFAPLAMEAKETIPSIWGDFSTPSSQRASASPMECPPPPPNPPCPRRRNPKVLHPQSPCDGGGEATQND</sequence>
<evidence type="ECO:0000256" key="1">
    <source>
        <dbReference type="SAM" id="MobiDB-lite"/>
    </source>
</evidence>
<evidence type="ECO:0000313" key="3">
    <source>
        <dbReference type="Proteomes" id="UP000735302"/>
    </source>
</evidence>
<keyword evidence="3" id="KW-1185">Reference proteome</keyword>
<feature type="compositionally biased region" description="Gly residues" evidence="1">
    <location>
        <begin position="132"/>
        <end position="141"/>
    </location>
</feature>
<reference evidence="2 3" key="1">
    <citation type="journal article" date="2021" name="Elife">
        <title>Chloroplast acquisition without the gene transfer in kleptoplastic sea slugs, Plakobranchus ocellatus.</title>
        <authorList>
            <person name="Maeda T."/>
            <person name="Takahashi S."/>
            <person name="Yoshida T."/>
            <person name="Shimamura S."/>
            <person name="Takaki Y."/>
            <person name="Nagai Y."/>
            <person name="Toyoda A."/>
            <person name="Suzuki Y."/>
            <person name="Arimoto A."/>
            <person name="Ishii H."/>
            <person name="Satoh N."/>
            <person name="Nishiyama T."/>
            <person name="Hasebe M."/>
            <person name="Maruyama T."/>
            <person name="Minagawa J."/>
            <person name="Obokata J."/>
            <person name="Shigenobu S."/>
        </authorList>
    </citation>
    <scope>NUCLEOTIDE SEQUENCE [LARGE SCALE GENOMIC DNA]</scope>
</reference>
<name>A0AAV4DMK9_9GAST</name>